<dbReference type="PANTHER" id="PTHR11157:SF126">
    <property type="entry name" value="ELONGATION OF VERY LONG CHAIN FATTY ACIDS PROTEIN"/>
    <property type="match status" value="1"/>
</dbReference>
<feature type="region of interest" description="Disordered" evidence="11">
    <location>
        <begin position="275"/>
        <end position="299"/>
    </location>
</feature>
<dbReference type="GO" id="GO:0005789">
    <property type="term" value="C:endoplasmic reticulum membrane"/>
    <property type="evidence" value="ECO:0007669"/>
    <property type="project" value="TreeGrafter"/>
</dbReference>
<dbReference type="OrthoDB" id="434092at2759"/>
<feature type="transmembrane region" description="Helical" evidence="10">
    <location>
        <begin position="69"/>
        <end position="90"/>
    </location>
</feature>
<dbReference type="Pfam" id="PF01151">
    <property type="entry name" value="ELO"/>
    <property type="match status" value="1"/>
</dbReference>
<reference evidence="12 13" key="1">
    <citation type="submission" date="2020-06" db="EMBL/GenBank/DDBJ databases">
        <authorList>
            <person name="Li R."/>
            <person name="Bekaert M."/>
        </authorList>
    </citation>
    <scope>NUCLEOTIDE SEQUENCE [LARGE SCALE GENOMIC DNA]</scope>
    <source>
        <strain evidence="13">wild</strain>
    </source>
</reference>
<evidence type="ECO:0000256" key="11">
    <source>
        <dbReference type="SAM" id="MobiDB-lite"/>
    </source>
</evidence>
<keyword evidence="13" id="KW-1185">Reference proteome</keyword>
<keyword evidence="8 10" id="KW-0472">Membrane</keyword>
<dbReference type="GO" id="GO:0042761">
    <property type="term" value="P:very long-chain fatty acid biosynthetic process"/>
    <property type="evidence" value="ECO:0007669"/>
    <property type="project" value="TreeGrafter"/>
</dbReference>
<dbReference type="InterPro" id="IPR002076">
    <property type="entry name" value="ELO_fam"/>
</dbReference>
<evidence type="ECO:0000256" key="3">
    <source>
        <dbReference type="ARBA" id="ARBA00022679"/>
    </source>
</evidence>
<accession>A0A6J8AVK6</accession>
<keyword evidence="6 10" id="KW-1133">Transmembrane helix</keyword>
<evidence type="ECO:0000313" key="13">
    <source>
        <dbReference type="Proteomes" id="UP000507470"/>
    </source>
</evidence>
<evidence type="ECO:0000256" key="7">
    <source>
        <dbReference type="ARBA" id="ARBA00023098"/>
    </source>
</evidence>
<keyword evidence="5 10" id="KW-0276">Fatty acid metabolism</keyword>
<organism evidence="12 13">
    <name type="scientific">Mytilus coruscus</name>
    <name type="common">Sea mussel</name>
    <dbReference type="NCBI Taxonomy" id="42192"/>
    <lineage>
        <taxon>Eukaryota</taxon>
        <taxon>Metazoa</taxon>
        <taxon>Spiralia</taxon>
        <taxon>Lophotrochozoa</taxon>
        <taxon>Mollusca</taxon>
        <taxon>Bivalvia</taxon>
        <taxon>Autobranchia</taxon>
        <taxon>Pteriomorphia</taxon>
        <taxon>Mytilida</taxon>
        <taxon>Mytiloidea</taxon>
        <taxon>Mytilidae</taxon>
        <taxon>Mytilinae</taxon>
        <taxon>Mytilus</taxon>
    </lineage>
</organism>
<dbReference type="EMBL" id="CACVKT020002010">
    <property type="protein sequence ID" value="CAC5374452.1"/>
    <property type="molecule type" value="Genomic_DNA"/>
</dbReference>
<feature type="transmembrane region" description="Helical" evidence="10">
    <location>
        <begin position="33"/>
        <end position="49"/>
    </location>
</feature>
<feature type="compositionally biased region" description="Low complexity" evidence="11">
    <location>
        <begin position="280"/>
        <end position="299"/>
    </location>
</feature>
<dbReference type="AlphaFoldDB" id="A0A6J8AVK6"/>
<dbReference type="GO" id="GO:0034625">
    <property type="term" value="P:fatty acid elongation, monounsaturated fatty acid"/>
    <property type="evidence" value="ECO:0007669"/>
    <property type="project" value="TreeGrafter"/>
</dbReference>
<keyword evidence="2 10" id="KW-0444">Lipid biosynthesis</keyword>
<feature type="transmembrane region" description="Helical" evidence="10">
    <location>
        <begin position="123"/>
        <end position="142"/>
    </location>
</feature>
<proteinExistence type="inferred from homology"/>
<feature type="transmembrane region" description="Helical" evidence="10">
    <location>
        <begin position="243"/>
        <end position="261"/>
    </location>
</feature>
<protein>
    <recommendedName>
        <fullName evidence="10">Elongation of very long chain fatty acids protein</fullName>
        <ecNumber evidence="10">2.3.1.199</ecNumber>
    </recommendedName>
    <alternativeName>
        <fullName evidence="10">Very-long-chain 3-oxoacyl-CoA synthase</fullName>
    </alternativeName>
</protein>
<dbReference type="GO" id="GO:0019367">
    <property type="term" value="P:fatty acid elongation, saturated fatty acid"/>
    <property type="evidence" value="ECO:0007669"/>
    <property type="project" value="TreeGrafter"/>
</dbReference>
<dbReference type="GO" id="GO:0030148">
    <property type="term" value="P:sphingolipid biosynthetic process"/>
    <property type="evidence" value="ECO:0007669"/>
    <property type="project" value="TreeGrafter"/>
</dbReference>
<evidence type="ECO:0000256" key="8">
    <source>
        <dbReference type="ARBA" id="ARBA00023136"/>
    </source>
</evidence>
<comment type="similarity">
    <text evidence="10">Belongs to the ELO family.</text>
</comment>
<dbReference type="GO" id="GO:0034626">
    <property type="term" value="P:fatty acid elongation, polyunsaturated fatty acid"/>
    <property type="evidence" value="ECO:0007669"/>
    <property type="project" value="TreeGrafter"/>
</dbReference>
<evidence type="ECO:0000313" key="12">
    <source>
        <dbReference type="EMBL" id="CAC5374452.1"/>
    </source>
</evidence>
<keyword evidence="7 10" id="KW-0443">Lipid metabolism</keyword>
<dbReference type="GO" id="GO:0009922">
    <property type="term" value="F:fatty acid elongase activity"/>
    <property type="evidence" value="ECO:0007669"/>
    <property type="project" value="UniProtKB-EC"/>
</dbReference>
<evidence type="ECO:0000256" key="1">
    <source>
        <dbReference type="ARBA" id="ARBA00004141"/>
    </source>
</evidence>
<sequence>MKMGLLEESSRFYEWTKETKDPRTRNWFLLNDNPIYVILIILAYYFIVWQGPKFMKNRKAYELQTFMIIYNWFLVILSAYMTFEIVYSSYLIGYFSTSNPLCAQYKHSEAYKDPKEMRLANVLYIYFLSKILEFMDTFLMILRKKDNQITYLHVYHHSSILMVWWIVMTYMPGGQSWMSSSMNCSVHVVMYAYYALAAIPSMRSKLWWKKYITKFQLTQFTLILLHTLQSAFTRCDFPKIGEYMLTCYMISMLILFGNFYMKSYNQRQMEKAKKDGVKISNGSSNSHSNGLTNGYAKLD</sequence>
<keyword evidence="3 10" id="KW-0808">Transferase</keyword>
<evidence type="ECO:0000256" key="5">
    <source>
        <dbReference type="ARBA" id="ARBA00022832"/>
    </source>
</evidence>
<evidence type="ECO:0000256" key="9">
    <source>
        <dbReference type="ARBA" id="ARBA00023160"/>
    </source>
</evidence>
<evidence type="ECO:0000256" key="6">
    <source>
        <dbReference type="ARBA" id="ARBA00022989"/>
    </source>
</evidence>
<keyword evidence="4 10" id="KW-0812">Transmembrane</keyword>
<feature type="transmembrane region" description="Helical" evidence="10">
    <location>
        <begin position="154"/>
        <end position="171"/>
    </location>
</feature>
<evidence type="ECO:0000256" key="4">
    <source>
        <dbReference type="ARBA" id="ARBA00022692"/>
    </source>
</evidence>
<evidence type="ECO:0000256" key="2">
    <source>
        <dbReference type="ARBA" id="ARBA00022516"/>
    </source>
</evidence>
<dbReference type="EC" id="2.3.1.199" evidence="10"/>
<evidence type="ECO:0000256" key="10">
    <source>
        <dbReference type="RuleBase" id="RU361115"/>
    </source>
</evidence>
<dbReference type="Proteomes" id="UP000507470">
    <property type="component" value="Unassembled WGS sequence"/>
</dbReference>
<dbReference type="PANTHER" id="PTHR11157">
    <property type="entry name" value="FATTY ACID ACYL TRANSFERASE-RELATED"/>
    <property type="match status" value="1"/>
</dbReference>
<gene>
    <name evidence="12" type="ORF">MCOR_11835</name>
</gene>
<name>A0A6J8AVK6_MYTCO</name>
<comment type="catalytic activity">
    <reaction evidence="10">
        <text>a very-long-chain acyl-CoA + malonyl-CoA + H(+) = a very-long-chain 3-oxoacyl-CoA + CO2 + CoA</text>
        <dbReference type="Rhea" id="RHEA:32727"/>
        <dbReference type="ChEBI" id="CHEBI:15378"/>
        <dbReference type="ChEBI" id="CHEBI:16526"/>
        <dbReference type="ChEBI" id="CHEBI:57287"/>
        <dbReference type="ChEBI" id="CHEBI:57384"/>
        <dbReference type="ChEBI" id="CHEBI:90725"/>
        <dbReference type="ChEBI" id="CHEBI:90736"/>
        <dbReference type="EC" id="2.3.1.199"/>
    </reaction>
</comment>
<keyword evidence="9 10" id="KW-0275">Fatty acid biosynthesis</keyword>
<comment type="subcellular location">
    <subcellularLocation>
        <location evidence="1">Membrane</location>
        <topology evidence="1">Multi-pass membrane protein</topology>
    </subcellularLocation>
</comment>